<proteinExistence type="inferred from homology"/>
<sequence>MNGFYFIIYFVVTLWPTLGYNLDIRDNIFANDSNIDSVLSPVLNANSSQRLTYALLSERTVSSEYKFSQVPEILLNISSVLTESDELSMNDAFLVLQNFIKAGATGFVIDLEYNKDANDWVVHNQNSYMTFGFILQILNSFSVSKINLSNLRITHVLLNIVDKDNLDDLEHKIQLIQKSIINSLSTERILTANTVKAYEGWPNPQQIILYEYKQFIFHYINVETDSTSYVMSAKDIDIINDNSSTYQCPLKVGNSSKTLTYKNSEEFTSKSISEAIFCGYKVIISNPFEQFDETIQALNSSLVWGWGKNEPVSVGINFGEYEGFSSSFGGGYYMGCANLNVSMLFDAESNKTAVDVNTYLWWNVSNCFESKHALCKYPDNYDDWYISENHVDFFNLRSNSISNSVDIGCPNGTFFAIPETPREMLSVYHSLRKEENRTLIDVIKKEGIWIKLNSISLSTCWVVGDSKTVCPYQQFINKRNFFKMVLPLIVSGGCLILAIFLLKFRRLPVQNDNKQWRKFTKDFINKGDPDGVPY</sequence>
<comment type="function">
    <text evidence="7">May be involved in telomere capping.</text>
</comment>
<dbReference type="InterPro" id="IPR051008">
    <property type="entry name" value="Telomere_Capping_Maintenance"/>
</dbReference>
<dbReference type="Proteomes" id="UP000095605">
    <property type="component" value="Unassembled WGS sequence"/>
</dbReference>
<dbReference type="EMBL" id="LPNL01000004">
    <property type="protein sequence ID" value="OEJ88173.1"/>
    <property type="molecule type" value="Genomic_DNA"/>
</dbReference>
<comment type="subcellular location">
    <subcellularLocation>
        <location evidence="1">Membrane</location>
        <topology evidence="1">Single-pass type I membrane protein</topology>
    </subcellularLocation>
</comment>
<dbReference type="Pfam" id="PF25506">
    <property type="entry name" value="TIM-barrel_MTC6"/>
    <property type="match status" value="1"/>
</dbReference>
<reference evidence="13" key="1">
    <citation type="journal article" date="2016" name="Genome Announc.">
        <title>Genome sequences of three species of Hanseniaspora isolated from spontaneous wine fermentations.</title>
        <authorList>
            <person name="Sternes P.R."/>
            <person name="Lee D."/>
            <person name="Kutyna D.R."/>
            <person name="Borneman A.R."/>
        </authorList>
    </citation>
    <scope>NUCLEOTIDE SEQUENCE [LARGE SCALE GENOMIC DNA]</scope>
    <source>
        <strain evidence="13">AWRI3578</strain>
    </source>
</reference>
<comment type="similarity">
    <text evidence="8">Belongs to the MTC6 family.</text>
</comment>
<dbReference type="OrthoDB" id="5573651at2759"/>
<evidence type="ECO:0000256" key="4">
    <source>
        <dbReference type="ARBA" id="ARBA00022989"/>
    </source>
</evidence>
<gene>
    <name evidence="12" type="ORF">AWRI3578_g2327</name>
</gene>
<evidence type="ECO:0000256" key="2">
    <source>
        <dbReference type="ARBA" id="ARBA00022692"/>
    </source>
</evidence>
<keyword evidence="13" id="KW-1185">Reference proteome</keyword>
<feature type="transmembrane region" description="Helical" evidence="10">
    <location>
        <begin position="481"/>
        <end position="502"/>
    </location>
</feature>
<feature type="domain" description="MTC6 partial TIM-barrel" evidence="11">
    <location>
        <begin position="46"/>
        <end position="304"/>
    </location>
</feature>
<evidence type="ECO:0000256" key="3">
    <source>
        <dbReference type="ARBA" id="ARBA00022729"/>
    </source>
</evidence>
<accession>A0A1E5RNC8</accession>
<name>A0A1E5RNC8_9ASCO</name>
<evidence type="ECO:0000313" key="13">
    <source>
        <dbReference type="Proteomes" id="UP000095605"/>
    </source>
</evidence>
<evidence type="ECO:0000256" key="1">
    <source>
        <dbReference type="ARBA" id="ARBA00004479"/>
    </source>
</evidence>
<organism evidence="12 13">
    <name type="scientific">Hanseniaspora opuntiae</name>
    <dbReference type="NCBI Taxonomy" id="211096"/>
    <lineage>
        <taxon>Eukaryota</taxon>
        <taxon>Fungi</taxon>
        <taxon>Dikarya</taxon>
        <taxon>Ascomycota</taxon>
        <taxon>Saccharomycotina</taxon>
        <taxon>Saccharomycetes</taxon>
        <taxon>Saccharomycodales</taxon>
        <taxon>Saccharomycodaceae</taxon>
        <taxon>Hanseniaspora</taxon>
    </lineage>
</organism>
<keyword evidence="3" id="KW-0732">Signal</keyword>
<keyword evidence="2 10" id="KW-0812">Transmembrane</keyword>
<comment type="caution">
    <text evidence="12">The sequence shown here is derived from an EMBL/GenBank/DDBJ whole genome shotgun (WGS) entry which is preliminary data.</text>
</comment>
<keyword evidence="6" id="KW-0325">Glycoprotein</keyword>
<evidence type="ECO:0000256" key="5">
    <source>
        <dbReference type="ARBA" id="ARBA00023136"/>
    </source>
</evidence>
<evidence type="ECO:0000256" key="9">
    <source>
        <dbReference type="ARBA" id="ARBA00039865"/>
    </source>
</evidence>
<dbReference type="PANTHER" id="PTHR35518:SF2">
    <property type="entry name" value="MAINTENANCE OF TELOMERE CAPPING PROTEIN 6"/>
    <property type="match status" value="1"/>
</dbReference>
<evidence type="ECO:0000256" key="6">
    <source>
        <dbReference type="ARBA" id="ARBA00023180"/>
    </source>
</evidence>
<evidence type="ECO:0000256" key="10">
    <source>
        <dbReference type="SAM" id="Phobius"/>
    </source>
</evidence>
<evidence type="ECO:0000259" key="11">
    <source>
        <dbReference type="Pfam" id="PF25506"/>
    </source>
</evidence>
<evidence type="ECO:0000313" key="12">
    <source>
        <dbReference type="EMBL" id="OEJ88173.1"/>
    </source>
</evidence>
<evidence type="ECO:0000256" key="8">
    <source>
        <dbReference type="ARBA" id="ARBA00038159"/>
    </source>
</evidence>
<protein>
    <recommendedName>
        <fullName evidence="9">Maintenance of telomere capping protein 6</fullName>
    </recommendedName>
</protein>
<keyword evidence="5 10" id="KW-0472">Membrane</keyword>
<dbReference type="AlphaFoldDB" id="A0A1E5RNC8"/>
<evidence type="ECO:0000256" key="7">
    <source>
        <dbReference type="ARBA" id="ARBA00037703"/>
    </source>
</evidence>
<keyword evidence="4 10" id="KW-1133">Transmembrane helix</keyword>
<dbReference type="GO" id="GO:0016020">
    <property type="term" value="C:membrane"/>
    <property type="evidence" value="ECO:0007669"/>
    <property type="project" value="UniProtKB-SubCell"/>
</dbReference>
<dbReference type="PANTHER" id="PTHR35518">
    <property type="entry name" value="MAINTENANCE OF TELOMOERE CAPPING"/>
    <property type="match status" value="1"/>
</dbReference>
<dbReference type="InterPro" id="IPR057530">
    <property type="entry name" value="TIM-barrel_MTC6"/>
</dbReference>